<keyword evidence="2" id="KW-0326">Glycosidase</keyword>
<dbReference type="EMBL" id="CYXP01000009">
    <property type="protein sequence ID" value="CUN29804.1"/>
    <property type="molecule type" value="Genomic_DNA"/>
</dbReference>
<evidence type="ECO:0000313" key="3">
    <source>
        <dbReference type="Proteomes" id="UP000095591"/>
    </source>
</evidence>
<dbReference type="PANTHER" id="PTHR48098">
    <property type="entry name" value="ENTEROCHELIN ESTERASE-RELATED"/>
    <property type="match status" value="1"/>
</dbReference>
<organism evidence="2 3">
    <name type="scientific">Parabacteroides distasonis</name>
    <dbReference type="NCBI Taxonomy" id="823"/>
    <lineage>
        <taxon>Bacteria</taxon>
        <taxon>Pseudomonadati</taxon>
        <taxon>Bacteroidota</taxon>
        <taxon>Bacteroidia</taxon>
        <taxon>Bacteroidales</taxon>
        <taxon>Tannerellaceae</taxon>
        <taxon>Parabacteroides</taxon>
    </lineage>
</organism>
<dbReference type="InterPro" id="IPR000801">
    <property type="entry name" value="Esterase-like"/>
</dbReference>
<keyword evidence="2" id="KW-0119">Carbohydrate metabolism</keyword>
<sequence>MNWMKKVAVALVCLLPLGLQAAKVDTLQVKSPSMNKSIEVVVVSPDVAATKACPVIYLLHGYGGNARTWVGIKPDLSKIADEKGIFFVCPDGKNTWYWDSPLNADVRYETFISNELVKYVDSHYKTVADRKGRAITGLSMGGHGAMWNGLRHSDVFSAAGSTSGGVDIRPFPKNWEMSVQIGEKAKYPENWEKYTVINLVPTLRKDQIALIFDCGESDFFLEVNKNYHEALLKQGIDHDFITRPGNHDSQYWNNSIDYQILFFWKHFLKMKAL</sequence>
<dbReference type="PANTHER" id="PTHR48098:SF1">
    <property type="entry name" value="DIACYLGLYCEROL ACYLTRANSFERASE_MYCOLYLTRANSFERASE AG85A"/>
    <property type="match status" value="1"/>
</dbReference>
<dbReference type="Gene3D" id="3.40.50.1820">
    <property type="entry name" value="alpha/beta hydrolase"/>
    <property type="match status" value="1"/>
</dbReference>
<dbReference type="GO" id="GO:0031176">
    <property type="term" value="F:endo-1,4-beta-xylanase activity"/>
    <property type="evidence" value="ECO:0007669"/>
    <property type="project" value="UniProtKB-EC"/>
</dbReference>
<accession>A0A173VS02</accession>
<evidence type="ECO:0000313" key="2">
    <source>
        <dbReference type="EMBL" id="CUN29804.1"/>
    </source>
</evidence>
<dbReference type="Proteomes" id="UP000095591">
    <property type="component" value="Unassembled WGS sequence"/>
</dbReference>
<reference evidence="2 3" key="1">
    <citation type="submission" date="2015-09" db="EMBL/GenBank/DDBJ databases">
        <authorList>
            <consortium name="Pathogen Informatics"/>
        </authorList>
    </citation>
    <scope>NUCLEOTIDE SEQUENCE [LARGE SCALE GENOMIC DNA]</scope>
    <source>
        <strain evidence="2 3">2789STDY5608872</strain>
    </source>
</reference>
<dbReference type="Pfam" id="PF00756">
    <property type="entry name" value="Esterase"/>
    <property type="match status" value="1"/>
</dbReference>
<keyword evidence="2" id="KW-0378">Hydrolase</keyword>
<dbReference type="InterPro" id="IPR050583">
    <property type="entry name" value="Mycobacterial_A85_antigen"/>
</dbReference>
<keyword evidence="2" id="KW-0858">Xylan degradation</keyword>
<dbReference type="GO" id="GO:0045493">
    <property type="term" value="P:xylan catabolic process"/>
    <property type="evidence" value="ECO:0007669"/>
    <property type="project" value="UniProtKB-KW"/>
</dbReference>
<name>A0A173VS02_PARDI</name>
<keyword evidence="1" id="KW-0732">Signal</keyword>
<dbReference type="AlphaFoldDB" id="A0A173VS02"/>
<feature type="signal peptide" evidence="1">
    <location>
        <begin position="1"/>
        <end position="21"/>
    </location>
</feature>
<gene>
    <name evidence="2" type="primary">xynZ</name>
    <name evidence="2" type="ORF">ERS852429_03455</name>
</gene>
<evidence type="ECO:0000256" key="1">
    <source>
        <dbReference type="SAM" id="SignalP"/>
    </source>
</evidence>
<dbReference type="SUPFAM" id="SSF53474">
    <property type="entry name" value="alpha/beta-Hydrolases"/>
    <property type="match status" value="1"/>
</dbReference>
<dbReference type="InterPro" id="IPR029058">
    <property type="entry name" value="AB_hydrolase_fold"/>
</dbReference>
<feature type="chain" id="PRO_5008014116" evidence="1">
    <location>
        <begin position="22"/>
        <end position="273"/>
    </location>
</feature>
<proteinExistence type="predicted"/>
<dbReference type="GO" id="GO:0016747">
    <property type="term" value="F:acyltransferase activity, transferring groups other than amino-acyl groups"/>
    <property type="evidence" value="ECO:0007669"/>
    <property type="project" value="TreeGrafter"/>
</dbReference>
<dbReference type="RefSeq" id="WP_081033110.1">
    <property type="nucleotide sequence ID" value="NZ_CAJSZN010000011.1"/>
</dbReference>
<dbReference type="EC" id="3.2.1.8" evidence="2"/>
<protein>
    <submittedName>
        <fullName evidence="2">Endo-1,4-beta-xylanase Z</fullName>
        <ecNumber evidence="2">3.2.1.8</ecNumber>
    </submittedName>
</protein>
<keyword evidence="2" id="KW-0624">Polysaccharide degradation</keyword>